<keyword evidence="2" id="KW-1133">Transmembrane helix</keyword>
<feature type="coiled-coil region" evidence="1">
    <location>
        <begin position="32"/>
        <end position="59"/>
    </location>
</feature>
<dbReference type="AlphaFoldDB" id="A0A0V8QHD5"/>
<dbReference type="PROSITE" id="PS51257">
    <property type="entry name" value="PROKAR_LIPOPROTEIN"/>
    <property type="match status" value="1"/>
</dbReference>
<evidence type="ECO:0000313" key="3">
    <source>
        <dbReference type="EMBL" id="KSV59989.1"/>
    </source>
</evidence>
<keyword evidence="1" id="KW-0175">Coiled coil</keyword>
<accession>A0A0V8QHD5</accession>
<evidence type="ECO:0000313" key="4">
    <source>
        <dbReference type="Proteomes" id="UP000054874"/>
    </source>
</evidence>
<feature type="transmembrane region" description="Helical" evidence="2">
    <location>
        <begin position="6"/>
        <end position="26"/>
    </location>
</feature>
<protein>
    <submittedName>
        <fullName evidence="3">Uncharacterized protein</fullName>
    </submittedName>
</protein>
<dbReference type="Proteomes" id="UP000054874">
    <property type="component" value="Unassembled WGS sequence"/>
</dbReference>
<keyword evidence="2" id="KW-0472">Membrane</keyword>
<keyword evidence="2" id="KW-0812">Transmembrane</keyword>
<name>A0A0V8QHD5_9FIRM</name>
<sequence>MKKKNTYWFFLGILGCAIIALSVLYLSEINKYKLSDNELEQYENSIKEYQSIIDEISACSDNFYKQNDSQLNDSSEYVTNIIKLYTKFTQIQFPKKYNALYNELSYAKCVYGISNDLAYITFDPIIDKNVGDYFPPNQIQNYIKKLEKQLYNRNYVPKNNSTIDFQQIYFKITQEYCEDNKSVSEIYDELHEIFYNKDFMQKIN</sequence>
<comment type="caution">
    <text evidence="3">The sequence shown here is derived from an EMBL/GenBank/DDBJ whole genome shotgun (WGS) entry which is preliminary data.</text>
</comment>
<gene>
    <name evidence="3" type="ORF">ASU35_17635</name>
</gene>
<keyword evidence="4" id="KW-1185">Reference proteome</keyword>
<dbReference type="RefSeq" id="WP_058351785.1">
    <property type="nucleotide sequence ID" value="NZ_CABMMD010000061.1"/>
</dbReference>
<evidence type="ECO:0000256" key="2">
    <source>
        <dbReference type="SAM" id="Phobius"/>
    </source>
</evidence>
<proteinExistence type="predicted"/>
<reference evidence="3 4" key="1">
    <citation type="submission" date="2015-11" db="EMBL/GenBank/DDBJ databases">
        <title>Butyribacter intestini gen. nov., sp. nov., a butyric acid-producing bacterium of the family Lachnospiraceae isolated from the human faeces.</title>
        <authorList>
            <person name="Zou Y."/>
            <person name="Xue W."/>
            <person name="Luo G."/>
            <person name="Lv M."/>
        </authorList>
    </citation>
    <scope>NUCLEOTIDE SEQUENCE [LARGE SCALE GENOMIC DNA]</scope>
    <source>
        <strain evidence="3 4">ACET-33324</strain>
    </source>
</reference>
<evidence type="ECO:0000256" key="1">
    <source>
        <dbReference type="SAM" id="Coils"/>
    </source>
</evidence>
<organism evidence="3 4">
    <name type="scientific">Acetivibrio ethanolgignens</name>
    <dbReference type="NCBI Taxonomy" id="290052"/>
    <lineage>
        <taxon>Bacteria</taxon>
        <taxon>Bacillati</taxon>
        <taxon>Bacillota</taxon>
        <taxon>Clostridia</taxon>
        <taxon>Eubacteriales</taxon>
        <taxon>Oscillospiraceae</taxon>
        <taxon>Acetivibrio</taxon>
    </lineage>
</organism>
<dbReference type="EMBL" id="LNAM01000061">
    <property type="protein sequence ID" value="KSV59989.1"/>
    <property type="molecule type" value="Genomic_DNA"/>
</dbReference>